<accession>A0A3D8L8Q0</accession>
<keyword evidence="3" id="KW-0813">Transport</keyword>
<keyword evidence="7" id="KW-0998">Cell outer membrane</keyword>
<evidence type="ECO:0000256" key="6">
    <source>
        <dbReference type="ARBA" id="ARBA00023136"/>
    </source>
</evidence>
<dbReference type="Proteomes" id="UP000256708">
    <property type="component" value="Unassembled WGS sequence"/>
</dbReference>
<dbReference type="GO" id="GO:0015562">
    <property type="term" value="F:efflux transmembrane transporter activity"/>
    <property type="evidence" value="ECO:0007669"/>
    <property type="project" value="InterPro"/>
</dbReference>
<keyword evidence="9" id="KW-1185">Reference proteome</keyword>
<reference evidence="9" key="1">
    <citation type="submission" date="2018-08" db="EMBL/GenBank/DDBJ databases">
        <authorList>
            <person name="Liu Z.-W."/>
            <person name="Du Z.-J."/>
        </authorList>
    </citation>
    <scope>NUCLEOTIDE SEQUENCE [LARGE SCALE GENOMIC DNA]</scope>
    <source>
        <strain evidence="9">H4X</strain>
    </source>
</reference>
<dbReference type="GO" id="GO:0015288">
    <property type="term" value="F:porin activity"/>
    <property type="evidence" value="ECO:0007669"/>
    <property type="project" value="TreeGrafter"/>
</dbReference>
<evidence type="ECO:0000256" key="5">
    <source>
        <dbReference type="ARBA" id="ARBA00022692"/>
    </source>
</evidence>
<comment type="caution">
    <text evidence="8">The sequence shown here is derived from an EMBL/GenBank/DDBJ whole genome shotgun (WGS) entry which is preliminary data.</text>
</comment>
<dbReference type="AlphaFoldDB" id="A0A3D8L8Q0"/>
<dbReference type="SUPFAM" id="SSF56954">
    <property type="entry name" value="Outer membrane efflux proteins (OEP)"/>
    <property type="match status" value="1"/>
</dbReference>
<organism evidence="8 9">
    <name type="scientific">Pontibacter diazotrophicus</name>
    <dbReference type="NCBI Taxonomy" id="1400979"/>
    <lineage>
        <taxon>Bacteria</taxon>
        <taxon>Pseudomonadati</taxon>
        <taxon>Bacteroidota</taxon>
        <taxon>Cytophagia</taxon>
        <taxon>Cytophagales</taxon>
        <taxon>Hymenobacteraceae</taxon>
        <taxon>Pontibacter</taxon>
    </lineage>
</organism>
<evidence type="ECO:0000256" key="3">
    <source>
        <dbReference type="ARBA" id="ARBA00022448"/>
    </source>
</evidence>
<dbReference type="InterPro" id="IPR051906">
    <property type="entry name" value="TolC-like"/>
</dbReference>
<dbReference type="Gene3D" id="1.20.1600.10">
    <property type="entry name" value="Outer membrane efflux proteins (OEP)"/>
    <property type="match status" value="1"/>
</dbReference>
<dbReference type="PANTHER" id="PTHR30026">
    <property type="entry name" value="OUTER MEMBRANE PROTEIN TOLC"/>
    <property type="match status" value="1"/>
</dbReference>
<keyword evidence="5" id="KW-0812">Transmembrane</keyword>
<protein>
    <submittedName>
        <fullName evidence="8">TolC family protein</fullName>
    </submittedName>
</protein>
<evidence type="ECO:0000313" key="8">
    <source>
        <dbReference type="EMBL" id="RDV13676.1"/>
    </source>
</evidence>
<comment type="similarity">
    <text evidence="2">Belongs to the outer membrane factor (OMF) (TC 1.B.17) family.</text>
</comment>
<dbReference type="InterPro" id="IPR003423">
    <property type="entry name" value="OMP_efflux"/>
</dbReference>
<dbReference type="EMBL" id="QRGR01000021">
    <property type="protein sequence ID" value="RDV13676.1"/>
    <property type="molecule type" value="Genomic_DNA"/>
</dbReference>
<keyword evidence="4" id="KW-1134">Transmembrane beta strand</keyword>
<evidence type="ECO:0000256" key="4">
    <source>
        <dbReference type="ARBA" id="ARBA00022452"/>
    </source>
</evidence>
<dbReference type="Pfam" id="PF02321">
    <property type="entry name" value="OEP"/>
    <property type="match status" value="2"/>
</dbReference>
<keyword evidence="6" id="KW-0472">Membrane</keyword>
<evidence type="ECO:0000256" key="7">
    <source>
        <dbReference type="ARBA" id="ARBA00023237"/>
    </source>
</evidence>
<evidence type="ECO:0000313" key="9">
    <source>
        <dbReference type="Proteomes" id="UP000256708"/>
    </source>
</evidence>
<evidence type="ECO:0000256" key="1">
    <source>
        <dbReference type="ARBA" id="ARBA00004442"/>
    </source>
</evidence>
<gene>
    <name evidence="8" type="ORF">DXT99_18065</name>
</gene>
<dbReference type="GO" id="GO:1990281">
    <property type="term" value="C:efflux pump complex"/>
    <property type="evidence" value="ECO:0007669"/>
    <property type="project" value="TreeGrafter"/>
</dbReference>
<comment type="subcellular location">
    <subcellularLocation>
        <location evidence="1">Cell outer membrane</location>
    </subcellularLocation>
</comment>
<evidence type="ECO:0000256" key="2">
    <source>
        <dbReference type="ARBA" id="ARBA00007613"/>
    </source>
</evidence>
<sequence>MILYSCTVLPKTKTIKSHLIFCLWFVCLLLLSDLTFAQPATRQLRLQEVIEMAQEQSAVARQVETTRETSYWQWRSFKAGYKPQLSIEGILPDFRRTINPVTQPDGTLEFKPVSNNYSEVGLTLEQVISPTGGSIFVTSLMQRFDDFERTQTRYNGNPAIIGFEQPLFAYNRLRWERRIEPLRYEESQRQYLEDREKIAVTATTLYFDLLLAQVNQDIAAKNLANNDTLYQVAQEKYKLGRLSKNDLLQLRLAVLNAGLAQAQATLDAQTALLALQTYVGLRDSLQLQLQVPEDIPSADVQAAIALSEAYKNRKENLNFQRRLLEAESGVAKAKGDNGFNASVYATFGLTNRGENWRDIYQQPENQQGVQIGFNMPLLDWGRQRANYKVAALDRKLVQHTVAQEEASFEQAVITQVNQYNMLKNRIKATAEADAIAQERYDIAKSIYLIGRISITDLGIALTEKDQARRAYIASLSEFWEAYYNLRQLTLFDFEKQEVLTMKEAE</sequence>
<dbReference type="OrthoDB" id="940457at2"/>
<dbReference type="GO" id="GO:0009279">
    <property type="term" value="C:cell outer membrane"/>
    <property type="evidence" value="ECO:0007669"/>
    <property type="project" value="UniProtKB-SubCell"/>
</dbReference>
<name>A0A3D8L8Q0_9BACT</name>
<proteinExistence type="inferred from homology"/>
<dbReference type="PANTHER" id="PTHR30026:SF20">
    <property type="entry name" value="OUTER MEMBRANE PROTEIN TOLC"/>
    <property type="match status" value="1"/>
</dbReference>